<proteinExistence type="predicted"/>
<dbReference type="EMBL" id="PVTP01000021">
    <property type="protein sequence ID" value="PRY74152.1"/>
    <property type="molecule type" value="Genomic_DNA"/>
</dbReference>
<name>A0A2T0VT94_9RHOB</name>
<reference evidence="3 4" key="1">
    <citation type="submission" date="2018-03" db="EMBL/GenBank/DDBJ databases">
        <title>Genomic Encyclopedia of Archaeal and Bacterial Type Strains, Phase II (KMG-II): from individual species to whole genera.</title>
        <authorList>
            <person name="Goeker M."/>
        </authorList>
    </citation>
    <scope>NUCLEOTIDE SEQUENCE [LARGE SCALE GENOMIC DNA]</scope>
    <source>
        <strain evidence="3 4">DSM 101533</strain>
    </source>
</reference>
<dbReference type="InterPro" id="IPR052698">
    <property type="entry name" value="MoCofactor_Util/Proc"/>
</dbReference>
<dbReference type="AlphaFoldDB" id="A0A2T0VT94"/>
<dbReference type="Gene3D" id="3.40.50.720">
    <property type="entry name" value="NAD(P)-binding Rossmann-like Domain"/>
    <property type="match status" value="1"/>
</dbReference>
<comment type="caution">
    <text evidence="3">The sequence shown here is derived from an EMBL/GenBank/DDBJ whole genome shotgun (WGS) entry which is preliminary data.</text>
</comment>
<dbReference type="OrthoDB" id="9815497at2"/>
<dbReference type="PANTHER" id="PTHR30388:SF4">
    <property type="entry name" value="MOLYBDENUM COFACTOR INSERTION CHAPERONE PAOD"/>
    <property type="match status" value="1"/>
</dbReference>
<gene>
    <name evidence="3" type="ORF">CLV80_12111</name>
</gene>
<evidence type="ECO:0000313" key="4">
    <source>
        <dbReference type="Proteomes" id="UP000238007"/>
    </source>
</evidence>
<keyword evidence="4" id="KW-1185">Reference proteome</keyword>
<evidence type="ECO:0000259" key="2">
    <source>
        <dbReference type="Pfam" id="PF13478"/>
    </source>
</evidence>
<dbReference type="InterPro" id="IPR027051">
    <property type="entry name" value="XdhC_Rossmann_dom"/>
</dbReference>
<dbReference type="Proteomes" id="UP000238007">
    <property type="component" value="Unassembled WGS sequence"/>
</dbReference>
<protein>
    <submittedName>
        <fullName evidence="3">Xanthine dehydrogenase accessory factor</fullName>
    </submittedName>
</protein>
<dbReference type="Pfam" id="PF02625">
    <property type="entry name" value="XdhC_CoxI"/>
    <property type="match status" value="1"/>
</dbReference>
<dbReference type="RefSeq" id="WP_106359352.1">
    <property type="nucleotide sequence ID" value="NZ_PVTP01000021.1"/>
</dbReference>
<sequence>MQNRQFLENAEDILAFVQDCQSAQISCALCVVTGVSGGSARSVGTLVAVRADGQMAGYVSHGCVDADLCVQAIDAINDGKQREVIYGVGSPFMDLRLPCGGTVNILIDPSPDHVKCKEALKRLMQRQAVTLVFSAGSGFVRLNLQHKVTGWDNGIFSASHVPALRLIIAGVGPPLAAVAQIAAAMNIEYHVLSPDEQAANYVSGTQRQSFKHLVIQDVSIDLELDAWTAVLVLFHDHDWEPNILEAALRGNPFYIGALGSARTHEQRIARLLSRGANKQDVSRIKGPIGVISAARDSYTLALSAITEIVDAYRG</sequence>
<dbReference type="Pfam" id="PF13478">
    <property type="entry name" value="XdhC_C"/>
    <property type="match status" value="1"/>
</dbReference>
<accession>A0A2T0VT94</accession>
<evidence type="ECO:0000259" key="1">
    <source>
        <dbReference type="Pfam" id="PF02625"/>
    </source>
</evidence>
<organism evidence="3 4">
    <name type="scientific">Yoonia maritima</name>
    <dbReference type="NCBI Taxonomy" id="1435347"/>
    <lineage>
        <taxon>Bacteria</taxon>
        <taxon>Pseudomonadati</taxon>
        <taxon>Pseudomonadota</taxon>
        <taxon>Alphaproteobacteria</taxon>
        <taxon>Rhodobacterales</taxon>
        <taxon>Paracoccaceae</taxon>
        <taxon>Yoonia</taxon>
    </lineage>
</organism>
<feature type="domain" description="XdhC- CoxI" evidence="1">
    <location>
        <begin position="22"/>
        <end position="86"/>
    </location>
</feature>
<evidence type="ECO:0000313" key="3">
    <source>
        <dbReference type="EMBL" id="PRY74152.1"/>
    </source>
</evidence>
<dbReference type="PANTHER" id="PTHR30388">
    <property type="entry name" value="ALDEHYDE OXIDOREDUCTASE MOLYBDENUM COFACTOR ASSEMBLY PROTEIN"/>
    <property type="match status" value="1"/>
</dbReference>
<feature type="domain" description="XdhC Rossmann" evidence="2">
    <location>
        <begin position="166"/>
        <end position="308"/>
    </location>
</feature>
<dbReference type="InterPro" id="IPR003777">
    <property type="entry name" value="XdhC_CoxI"/>
</dbReference>